<evidence type="ECO:0000313" key="3">
    <source>
        <dbReference type="Proteomes" id="UP001064782"/>
    </source>
</evidence>
<comment type="caution">
    <text evidence="2">The sequence shown here is derived from an EMBL/GenBank/DDBJ whole genome shotgun (WGS) entry which is preliminary data.</text>
</comment>
<evidence type="ECO:0000313" key="2">
    <source>
        <dbReference type="EMBL" id="GLD33230.1"/>
    </source>
</evidence>
<sequence length="96" mass="9770">MADAISSDSPSDEPASVAGRCEPRVDERGAAARRSAIGNIFHPAEISTGGLGLQLLTGVAAPSPLAPAEIHASAEGRMRQSALAVMSVSAVLFRLC</sequence>
<feature type="region of interest" description="Disordered" evidence="1">
    <location>
        <begin position="1"/>
        <end position="25"/>
    </location>
</feature>
<name>A0A9P3QCJ9_9MYCO</name>
<organism evidence="2 3">
    <name type="scientific">Mycobacterium kiyosense</name>
    <dbReference type="NCBI Taxonomy" id="2871094"/>
    <lineage>
        <taxon>Bacteria</taxon>
        <taxon>Bacillati</taxon>
        <taxon>Actinomycetota</taxon>
        <taxon>Actinomycetes</taxon>
        <taxon>Mycobacteriales</taxon>
        <taxon>Mycobacteriaceae</taxon>
        <taxon>Mycobacterium</taxon>
    </lineage>
</organism>
<gene>
    <name evidence="2" type="ORF">Mkiyose1413_51130</name>
</gene>
<proteinExistence type="predicted"/>
<dbReference type="Proteomes" id="UP001064782">
    <property type="component" value="Unassembled WGS sequence"/>
</dbReference>
<dbReference type="EMBL" id="BRZI01000070">
    <property type="protein sequence ID" value="GLD33230.1"/>
    <property type="molecule type" value="Genomic_DNA"/>
</dbReference>
<reference evidence="2" key="1">
    <citation type="submission" date="2022-08" db="EMBL/GenBank/DDBJ databases">
        <title>Mycobacterium kiyosense sp. nov., scotochromogenic slow-glowing species isolated from respiratory specimens.</title>
        <authorList>
            <person name="Fukano H."/>
            <person name="Kazumi Y."/>
            <person name="Sakagami N."/>
            <person name="Ato M."/>
            <person name="Mitarai S."/>
            <person name="Hoshino Y."/>
        </authorList>
    </citation>
    <scope>NUCLEOTIDE SEQUENCE</scope>
    <source>
        <strain evidence="2">1413</strain>
    </source>
</reference>
<accession>A0A9P3QCJ9</accession>
<evidence type="ECO:0000256" key="1">
    <source>
        <dbReference type="SAM" id="MobiDB-lite"/>
    </source>
</evidence>
<dbReference type="AlphaFoldDB" id="A0A9P3QCJ9"/>
<protein>
    <submittedName>
        <fullName evidence="2">Uncharacterized protein</fullName>
    </submittedName>
</protein>
<keyword evidence="3" id="KW-1185">Reference proteome</keyword>